<keyword evidence="2" id="KW-0378">Hydrolase</keyword>
<dbReference type="Pfam" id="PF13361">
    <property type="entry name" value="UvrD_C"/>
    <property type="match status" value="1"/>
</dbReference>
<dbReference type="InterPro" id="IPR039904">
    <property type="entry name" value="TRANK1"/>
</dbReference>
<name>A0A292PLA7_9PEZI</name>
<feature type="domain" description="UvrD-like helicase ATP-binding" evidence="5">
    <location>
        <begin position="152"/>
        <end position="272"/>
    </location>
</feature>
<evidence type="ECO:0000313" key="8">
    <source>
        <dbReference type="Proteomes" id="UP001412239"/>
    </source>
</evidence>
<accession>A0A292PLA7</accession>
<keyword evidence="4" id="KW-0067">ATP-binding</keyword>
<keyword evidence="3" id="KW-0347">Helicase</keyword>
<reference evidence="7" key="1">
    <citation type="submission" date="2015-10" db="EMBL/GenBank/DDBJ databases">
        <authorList>
            <person name="Regsiter A."/>
            <person name="william w."/>
        </authorList>
    </citation>
    <scope>NUCLEOTIDE SEQUENCE</scope>
    <source>
        <strain evidence="7">Montdore</strain>
    </source>
</reference>
<evidence type="ECO:0000259" key="6">
    <source>
        <dbReference type="Pfam" id="PF13361"/>
    </source>
</evidence>
<evidence type="ECO:0000259" key="5">
    <source>
        <dbReference type="Pfam" id="PF00580"/>
    </source>
</evidence>
<evidence type="ECO:0000313" key="7">
    <source>
        <dbReference type="EMBL" id="CUS07541.1"/>
    </source>
</evidence>
<evidence type="ECO:0000256" key="2">
    <source>
        <dbReference type="ARBA" id="ARBA00022801"/>
    </source>
</evidence>
<evidence type="ECO:0000256" key="3">
    <source>
        <dbReference type="ARBA" id="ARBA00022806"/>
    </source>
</evidence>
<gene>
    <name evidence="7" type="ORF">GSTUAT00008370001</name>
</gene>
<dbReference type="EMBL" id="LN891198">
    <property type="protein sequence ID" value="CUS07541.1"/>
    <property type="molecule type" value="Genomic_DNA"/>
</dbReference>
<dbReference type="GO" id="GO:0004386">
    <property type="term" value="F:helicase activity"/>
    <property type="evidence" value="ECO:0007669"/>
    <property type="project" value="UniProtKB-KW"/>
</dbReference>
<dbReference type="GO" id="GO:0016787">
    <property type="term" value="F:hydrolase activity"/>
    <property type="evidence" value="ECO:0007669"/>
    <property type="project" value="UniProtKB-KW"/>
</dbReference>
<dbReference type="Gene3D" id="1.10.10.160">
    <property type="match status" value="1"/>
</dbReference>
<sequence>MSRLVESDYARNDEFDDGTKKQFSLLGDAEFPLICTFDYLLRLIENSIRFVAPQLKLLLYKSLLNRLREQENRRRYVKINSAICTRVIDFRRFNTEYWECLSPKLKKGIPVDLAFLEIMGVIKGSVTPDRHFGPLSREDYLGKRWRLAPNFATREERDAVYDIYEWYERAKKKRGDIDQADRVIKVTKALEEFKCSRISEDNVFEQNIRRILHEIYVDEVQDQRTSEIDMLLTLVEYPRRIHFAGDTAQCISKDALFRFANAKALFYERFKDTTSSTRDLKPALKQLLHNFRSHQQILSVASLVMDLLYGGFPELVDELSPEIGDIPGPRPTLYKQMENAQKSDVQGNKFQEYGEVRVILVRDEETRDKLRTELGKAWLVLTILQSKGMEFEDVFLYNFLSTTPCSNNLGILEDLFKRRHHTGRTYSKNNIPLGEALCPGVKNLYVGVTRARNRLWILESNTCDLGPVERLFNQTASKLRPDRYAPDILEILRERDIPVLELHKRLSTGRTISPSRWREMGYQMIDDQQYFEALRCFGEAEFSQGMTLANAYISEEIGLTNRANRSFEVANCHLMRASELFLEAGSVAKAVQCRKEGGDLRGAAEILADNGEYEDAAWLSAEVGLFSEASKVYRRLGKHEKALAGYARGKQFKSMLNYLTKFESDIEPCCWNQYLQLFYLKEFGESDTISDEFEKRVIVLIGSREEQKMVLSRFGLANKLFEFFSTRGEYTEAYEVGVSFGLLENAIQLLSDRILPKNPNWGQGRQLDVVCQFLQAENLATDPWMRAGGGRRIHEALLAAAESIQINSFVKMWEGVNHALDRFNWNGASLTIGNLGDKQVVGYVDILATRSAYLNNESQLPLDRIERVLENLRIISAHGTIPSSVQLYCGIYKIPSQPGKYIILDWSPFSTNSKPRPPVRAVDIESLRGKILRHLLADIIPPLVSLDNVLRTAWERRAVPQHPFSLSLVSGPSLPNNITIFYNDQEQ</sequence>
<dbReference type="GO" id="GO:0005524">
    <property type="term" value="F:ATP binding"/>
    <property type="evidence" value="ECO:0007669"/>
    <property type="project" value="UniProtKB-KW"/>
</dbReference>
<dbReference type="PANTHER" id="PTHR21529:SF4">
    <property type="entry name" value="TPR AND ANKYRIN REPEAT-CONTAINING PROTEIN 1"/>
    <property type="match status" value="1"/>
</dbReference>
<protein>
    <recommendedName>
        <fullName evidence="9">UvrD-like helicase ATP-binding domain-containing protein</fullName>
    </recommendedName>
</protein>
<dbReference type="Pfam" id="PF00580">
    <property type="entry name" value="UvrD-helicase"/>
    <property type="match status" value="1"/>
</dbReference>
<evidence type="ECO:0000256" key="4">
    <source>
        <dbReference type="ARBA" id="ARBA00022840"/>
    </source>
</evidence>
<dbReference type="InterPro" id="IPR014017">
    <property type="entry name" value="DNA_helicase_UvrD-like_C"/>
</dbReference>
<dbReference type="PANTHER" id="PTHR21529">
    <property type="entry name" value="MAMMARY TURMOR VIRUS RECEPTOR HOMOLOG 1, 2 MTVR1, 2"/>
    <property type="match status" value="1"/>
</dbReference>
<dbReference type="SUPFAM" id="SSF52540">
    <property type="entry name" value="P-loop containing nucleoside triphosphate hydrolases"/>
    <property type="match status" value="1"/>
</dbReference>
<evidence type="ECO:0000256" key="1">
    <source>
        <dbReference type="ARBA" id="ARBA00022741"/>
    </source>
</evidence>
<dbReference type="InterPro" id="IPR027417">
    <property type="entry name" value="P-loop_NTPase"/>
</dbReference>
<keyword evidence="1" id="KW-0547">Nucleotide-binding</keyword>
<dbReference type="InterPro" id="IPR014016">
    <property type="entry name" value="UvrD-like_ATP-bd"/>
</dbReference>
<organism evidence="7 8">
    <name type="scientific">Tuber aestivum</name>
    <name type="common">summer truffle</name>
    <dbReference type="NCBI Taxonomy" id="59557"/>
    <lineage>
        <taxon>Eukaryota</taxon>
        <taxon>Fungi</taxon>
        <taxon>Dikarya</taxon>
        <taxon>Ascomycota</taxon>
        <taxon>Pezizomycotina</taxon>
        <taxon>Pezizomycetes</taxon>
        <taxon>Pezizales</taxon>
        <taxon>Tuberaceae</taxon>
        <taxon>Tuber</taxon>
    </lineage>
</organism>
<dbReference type="InterPro" id="IPR013986">
    <property type="entry name" value="DExx_box_DNA_helicase_dom_sf"/>
</dbReference>
<evidence type="ECO:0008006" key="9">
    <source>
        <dbReference type="Google" id="ProtNLM"/>
    </source>
</evidence>
<feature type="domain" description="UvrD-like helicase C-terminal" evidence="6">
    <location>
        <begin position="373"/>
        <end position="458"/>
    </location>
</feature>
<dbReference type="Gene3D" id="3.40.50.300">
    <property type="entry name" value="P-loop containing nucleotide triphosphate hydrolases"/>
    <property type="match status" value="2"/>
</dbReference>
<dbReference type="Proteomes" id="UP001412239">
    <property type="component" value="Unassembled WGS sequence"/>
</dbReference>
<proteinExistence type="predicted"/>
<dbReference type="AlphaFoldDB" id="A0A292PLA7"/>
<keyword evidence="8" id="KW-1185">Reference proteome</keyword>